<feature type="compositionally biased region" description="Gly residues" evidence="1">
    <location>
        <begin position="65"/>
        <end position="82"/>
    </location>
</feature>
<dbReference type="EMBL" id="CM029041">
    <property type="protein sequence ID" value="KAG2629099.1"/>
    <property type="molecule type" value="Genomic_DNA"/>
</dbReference>
<evidence type="ECO:0000313" key="3">
    <source>
        <dbReference type="Proteomes" id="UP000823388"/>
    </source>
</evidence>
<evidence type="ECO:0000256" key="1">
    <source>
        <dbReference type="SAM" id="MobiDB-lite"/>
    </source>
</evidence>
<feature type="compositionally biased region" description="Low complexity" evidence="1">
    <location>
        <begin position="209"/>
        <end position="227"/>
    </location>
</feature>
<evidence type="ECO:0000313" key="2">
    <source>
        <dbReference type="EMBL" id="KAG2629099.1"/>
    </source>
</evidence>
<feature type="region of interest" description="Disordered" evidence="1">
    <location>
        <begin position="50"/>
        <end position="125"/>
    </location>
</feature>
<organism evidence="2 3">
    <name type="scientific">Panicum virgatum</name>
    <name type="common">Blackwell switchgrass</name>
    <dbReference type="NCBI Taxonomy" id="38727"/>
    <lineage>
        <taxon>Eukaryota</taxon>
        <taxon>Viridiplantae</taxon>
        <taxon>Streptophyta</taxon>
        <taxon>Embryophyta</taxon>
        <taxon>Tracheophyta</taxon>
        <taxon>Spermatophyta</taxon>
        <taxon>Magnoliopsida</taxon>
        <taxon>Liliopsida</taxon>
        <taxon>Poales</taxon>
        <taxon>Poaceae</taxon>
        <taxon>PACMAD clade</taxon>
        <taxon>Panicoideae</taxon>
        <taxon>Panicodae</taxon>
        <taxon>Paniceae</taxon>
        <taxon>Panicinae</taxon>
        <taxon>Panicum</taxon>
        <taxon>Panicum sect. Hiantes</taxon>
    </lineage>
</organism>
<reference evidence="2 3" key="1">
    <citation type="submission" date="2020-05" db="EMBL/GenBank/DDBJ databases">
        <title>WGS assembly of Panicum virgatum.</title>
        <authorList>
            <person name="Lovell J.T."/>
            <person name="Jenkins J."/>
            <person name="Shu S."/>
            <person name="Juenger T.E."/>
            <person name="Schmutz J."/>
        </authorList>
    </citation>
    <scope>NUCLEOTIDE SEQUENCE [LARGE SCALE GENOMIC DNA]</scope>
    <source>
        <strain evidence="3">cv. AP13</strain>
    </source>
</reference>
<comment type="caution">
    <text evidence="2">The sequence shown here is derived from an EMBL/GenBank/DDBJ whole genome shotgun (WGS) entry which is preliminary data.</text>
</comment>
<keyword evidence="3" id="KW-1185">Reference proteome</keyword>
<dbReference type="AlphaFoldDB" id="A0A8T0VB51"/>
<protein>
    <submittedName>
        <fullName evidence="2">Uncharacterized protein</fullName>
    </submittedName>
</protein>
<feature type="compositionally biased region" description="Gly residues" evidence="1">
    <location>
        <begin position="114"/>
        <end position="123"/>
    </location>
</feature>
<dbReference type="Proteomes" id="UP000823388">
    <property type="component" value="Chromosome 3K"/>
</dbReference>
<feature type="region of interest" description="Disordered" evidence="1">
    <location>
        <begin position="174"/>
        <end position="227"/>
    </location>
</feature>
<gene>
    <name evidence="2" type="ORF">PVAP13_3KG411703</name>
</gene>
<accession>A0A8T0VB51</accession>
<proteinExistence type="predicted"/>
<sequence>MLQLGRAMGKLTGVFGGFGDSPAVAIGEGSRWWVLVRPGRLAWALKQVVPGRNRRRDSPRSSPWGVGGGAGGVGEARVGGGTAAPRDCGMASPRDAGRGHAGSPRAIAPRGRTEGSGAGGMGSMGRLHWLGARTARASTPRVEGAGGGAGGRQHVLRTGMALAWRAAPGVDASAQGGAGAGVAQNFGRQPGRGPGGLYFGEKEDNAFTVESSPDGGDEGSPPSGSVP</sequence>
<name>A0A8T0VB51_PANVG</name>